<protein>
    <submittedName>
        <fullName evidence="2">Uncharacterized protein</fullName>
    </submittedName>
</protein>
<sequence>MKALVWIDLGLAMWFIFLFCTSFLKASKDSKHEYRMWRGFNNLGWRITYGLVSMVMI</sequence>
<proteinExistence type="predicted"/>
<dbReference type="AlphaFoldDB" id="A0A0F9BW41"/>
<evidence type="ECO:0000313" key="2">
    <source>
        <dbReference type="EMBL" id="KKK88636.1"/>
    </source>
</evidence>
<name>A0A0F9BW41_9ZZZZ</name>
<reference evidence="2" key="1">
    <citation type="journal article" date="2015" name="Nature">
        <title>Complex archaea that bridge the gap between prokaryotes and eukaryotes.</title>
        <authorList>
            <person name="Spang A."/>
            <person name="Saw J.H."/>
            <person name="Jorgensen S.L."/>
            <person name="Zaremba-Niedzwiedzka K."/>
            <person name="Martijn J."/>
            <person name="Lind A.E."/>
            <person name="van Eijk R."/>
            <person name="Schleper C."/>
            <person name="Guy L."/>
            <person name="Ettema T.J."/>
        </authorList>
    </citation>
    <scope>NUCLEOTIDE SEQUENCE</scope>
</reference>
<gene>
    <name evidence="2" type="ORF">LCGC14_2741190</name>
</gene>
<keyword evidence="1" id="KW-0472">Membrane</keyword>
<comment type="caution">
    <text evidence="2">The sequence shown here is derived from an EMBL/GenBank/DDBJ whole genome shotgun (WGS) entry which is preliminary data.</text>
</comment>
<accession>A0A0F9BW41</accession>
<feature type="transmembrane region" description="Helical" evidence="1">
    <location>
        <begin position="6"/>
        <end position="26"/>
    </location>
</feature>
<keyword evidence="1" id="KW-0812">Transmembrane</keyword>
<evidence type="ECO:0000256" key="1">
    <source>
        <dbReference type="SAM" id="Phobius"/>
    </source>
</evidence>
<organism evidence="2">
    <name type="scientific">marine sediment metagenome</name>
    <dbReference type="NCBI Taxonomy" id="412755"/>
    <lineage>
        <taxon>unclassified sequences</taxon>
        <taxon>metagenomes</taxon>
        <taxon>ecological metagenomes</taxon>
    </lineage>
</organism>
<keyword evidence="1" id="KW-1133">Transmembrane helix</keyword>
<feature type="non-terminal residue" evidence="2">
    <location>
        <position position="57"/>
    </location>
</feature>
<dbReference type="EMBL" id="LAZR01049867">
    <property type="protein sequence ID" value="KKK88636.1"/>
    <property type="molecule type" value="Genomic_DNA"/>
</dbReference>